<comment type="similarity">
    <text evidence="1">Belongs to the BLOC1S2 family.</text>
</comment>
<dbReference type="GO" id="GO:0016197">
    <property type="term" value="P:endosomal transport"/>
    <property type="evidence" value="ECO:0007669"/>
    <property type="project" value="TreeGrafter"/>
</dbReference>
<dbReference type="OrthoDB" id="244061at2759"/>
<dbReference type="AlphaFoldDB" id="A0A210PV64"/>
<evidence type="ECO:0000256" key="1">
    <source>
        <dbReference type="ARBA" id="ARBA00008468"/>
    </source>
</evidence>
<evidence type="ECO:0000256" key="2">
    <source>
        <dbReference type="SAM" id="Coils"/>
    </source>
</evidence>
<dbReference type="GO" id="GO:0032418">
    <property type="term" value="P:lysosome localization"/>
    <property type="evidence" value="ECO:0007669"/>
    <property type="project" value="TreeGrafter"/>
</dbReference>
<dbReference type="GO" id="GO:0099078">
    <property type="term" value="C:BORC complex"/>
    <property type="evidence" value="ECO:0007669"/>
    <property type="project" value="TreeGrafter"/>
</dbReference>
<keyword evidence="5" id="KW-1185">Reference proteome</keyword>
<dbReference type="Proteomes" id="UP000242188">
    <property type="component" value="Unassembled WGS sequence"/>
</dbReference>
<dbReference type="PANTHER" id="PTHR46479:SF1">
    <property type="entry name" value="BIOGENESIS OF LYSOSOME-RELATED ORGANELLES COMPLEX 1 SUBUNIT 2"/>
    <property type="match status" value="1"/>
</dbReference>
<sequence>MAERGGGSGVGDGRDGRKLNDANSSDQEPVVETASEAKEPPPPDVVHLCRETFQKTAEYLRGEMEGTIEDYKLLENMNKITIAKYSEMKQLAQDISTSLQDLNDKYKTLQPYLEQIDHIEENVSNLEQAAYKLDVYSKRLEAKFRALEKR</sequence>
<dbReference type="GO" id="GO:0031083">
    <property type="term" value="C:BLOC-1 complex"/>
    <property type="evidence" value="ECO:0007669"/>
    <property type="project" value="TreeGrafter"/>
</dbReference>
<dbReference type="InterPro" id="IPR019269">
    <property type="entry name" value="BLOC1_su2"/>
</dbReference>
<dbReference type="PANTHER" id="PTHR46479">
    <property type="entry name" value="BIOGENESIS OF LYSOSOME-RELATED ORGANELLES COMPLEX 1 SUBUNIT 2"/>
    <property type="match status" value="1"/>
</dbReference>
<gene>
    <name evidence="4" type="ORF">KP79_PYT05502</name>
</gene>
<protein>
    <submittedName>
        <fullName evidence="4">Biogenesis of lysosome-related organelles complex 1 subunit 2</fullName>
    </submittedName>
</protein>
<feature type="compositionally biased region" description="Basic and acidic residues" evidence="3">
    <location>
        <begin position="35"/>
        <end position="45"/>
    </location>
</feature>
<organism evidence="4 5">
    <name type="scientific">Mizuhopecten yessoensis</name>
    <name type="common">Japanese scallop</name>
    <name type="synonym">Patinopecten yessoensis</name>
    <dbReference type="NCBI Taxonomy" id="6573"/>
    <lineage>
        <taxon>Eukaryota</taxon>
        <taxon>Metazoa</taxon>
        <taxon>Spiralia</taxon>
        <taxon>Lophotrochozoa</taxon>
        <taxon>Mollusca</taxon>
        <taxon>Bivalvia</taxon>
        <taxon>Autobranchia</taxon>
        <taxon>Pteriomorphia</taxon>
        <taxon>Pectinida</taxon>
        <taxon>Pectinoidea</taxon>
        <taxon>Pectinidae</taxon>
        <taxon>Mizuhopecten</taxon>
    </lineage>
</organism>
<dbReference type="GO" id="GO:0000930">
    <property type="term" value="C:gamma-tubulin complex"/>
    <property type="evidence" value="ECO:0007669"/>
    <property type="project" value="TreeGrafter"/>
</dbReference>
<dbReference type="Pfam" id="PF10046">
    <property type="entry name" value="BLOC1_2"/>
    <property type="match status" value="1"/>
</dbReference>
<reference evidence="4 5" key="1">
    <citation type="journal article" date="2017" name="Nat. Ecol. Evol.">
        <title>Scallop genome provides insights into evolution of bilaterian karyotype and development.</title>
        <authorList>
            <person name="Wang S."/>
            <person name="Zhang J."/>
            <person name="Jiao W."/>
            <person name="Li J."/>
            <person name="Xun X."/>
            <person name="Sun Y."/>
            <person name="Guo X."/>
            <person name="Huan P."/>
            <person name="Dong B."/>
            <person name="Zhang L."/>
            <person name="Hu X."/>
            <person name="Sun X."/>
            <person name="Wang J."/>
            <person name="Zhao C."/>
            <person name="Wang Y."/>
            <person name="Wang D."/>
            <person name="Huang X."/>
            <person name="Wang R."/>
            <person name="Lv J."/>
            <person name="Li Y."/>
            <person name="Zhang Z."/>
            <person name="Liu B."/>
            <person name="Lu W."/>
            <person name="Hui Y."/>
            <person name="Liang J."/>
            <person name="Zhou Z."/>
            <person name="Hou R."/>
            <person name="Li X."/>
            <person name="Liu Y."/>
            <person name="Li H."/>
            <person name="Ning X."/>
            <person name="Lin Y."/>
            <person name="Zhao L."/>
            <person name="Xing Q."/>
            <person name="Dou J."/>
            <person name="Li Y."/>
            <person name="Mao J."/>
            <person name="Guo H."/>
            <person name="Dou H."/>
            <person name="Li T."/>
            <person name="Mu C."/>
            <person name="Jiang W."/>
            <person name="Fu Q."/>
            <person name="Fu X."/>
            <person name="Miao Y."/>
            <person name="Liu J."/>
            <person name="Yu Q."/>
            <person name="Li R."/>
            <person name="Liao H."/>
            <person name="Li X."/>
            <person name="Kong Y."/>
            <person name="Jiang Z."/>
            <person name="Chourrout D."/>
            <person name="Li R."/>
            <person name="Bao Z."/>
        </authorList>
    </citation>
    <scope>NUCLEOTIDE SEQUENCE [LARGE SCALE GENOMIC DNA]</scope>
    <source>
        <strain evidence="4 5">PY_sf001</strain>
    </source>
</reference>
<evidence type="ECO:0000313" key="5">
    <source>
        <dbReference type="Proteomes" id="UP000242188"/>
    </source>
</evidence>
<evidence type="ECO:0000313" key="4">
    <source>
        <dbReference type="EMBL" id="OWF40352.1"/>
    </source>
</evidence>
<dbReference type="EMBL" id="NEDP02005473">
    <property type="protein sequence ID" value="OWF40352.1"/>
    <property type="molecule type" value="Genomic_DNA"/>
</dbReference>
<accession>A0A210PV64</accession>
<dbReference type="GO" id="GO:0043015">
    <property type="term" value="F:gamma-tubulin binding"/>
    <property type="evidence" value="ECO:0007669"/>
    <property type="project" value="TreeGrafter"/>
</dbReference>
<comment type="caution">
    <text evidence="4">The sequence shown here is derived from an EMBL/GenBank/DDBJ whole genome shotgun (WGS) entry which is preliminary data.</text>
</comment>
<proteinExistence type="inferred from homology"/>
<feature type="compositionally biased region" description="Gly residues" evidence="3">
    <location>
        <begin position="1"/>
        <end position="11"/>
    </location>
</feature>
<name>A0A210PV64_MIZYE</name>
<evidence type="ECO:0000256" key="3">
    <source>
        <dbReference type="SAM" id="MobiDB-lite"/>
    </source>
</evidence>
<dbReference type="STRING" id="6573.A0A210PV64"/>
<feature type="coiled-coil region" evidence="2">
    <location>
        <begin position="85"/>
        <end position="129"/>
    </location>
</feature>
<feature type="region of interest" description="Disordered" evidence="3">
    <location>
        <begin position="1"/>
        <end position="45"/>
    </location>
</feature>
<keyword evidence="2" id="KW-0175">Coiled coil</keyword>